<keyword evidence="2" id="KW-1185">Reference proteome</keyword>
<evidence type="ECO:0000313" key="1">
    <source>
        <dbReference type="EMBL" id="KAH9799726.1"/>
    </source>
</evidence>
<name>A0ACB8NNM3_CITSI</name>
<proteinExistence type="predicted"/>
<sequence length="735" mass="81963">MTVVTFQAVLPLQARGLFSSILSNPILKAVSSHGAIGVKSTLIIMGVIPFLVLAIAVFLNAIPGKIHPKLCEKHYKPCNIASFWKANAMTVGTQWASDLTNSHSCESLQVVAACSSCDHSWLPELHSMDWHLMVLYLENDPEITIPLEELDMLSIIFGYKASYCYMTATEEWLLLMVRSSNLTLSFSSQTSIEEELKRESTADVVTIEPSTPQASCLVMFAYISVALGDTPRLSSFYIASKELYLSCFLYSGSVGFFSAIGVKSTLIIMGVIPFLVLALLLITFDCLRAEDNRIGCFLCIKVPSSGGESDEVILVRCSQISSGLLARNMKLKFSESLKAFEIYGNFILLILRHWPSHSRALPVKNTIEETELVLYAPRGIDKLEPKHVRLIFIDKRKAATEILDEGVVCKKRNQNIELCLAGSSWAALADTLLDILRSLNGCGSEVRVEKAPKSGDVRLAIRLPTSSQMVMGFGEKKGTNSSGIGEIMHVDHANSLDIECCDVTTFMRETSKNYGAYRMGHLLLEHAARRSLMCHDAFLKFMELEKLTRYSGLDRTTECSLFLPELYYDLGSSPSNVLKRSEFISEASYHLCKIIESVSLDYPFDFTCAPGNVNCSSKESFQGTNGASANNTICHDSLLDSSLLSNKSSFWVRYFWLSGRLSILDGNRSKAHEQFCIDLSLFEKKEHMNDSISSICLPHCKTVRGITIGRILHEFFFFNIDYQITVLHRYLQLLL</sequence>
<organism evidence="1 2">
    <name type="scientific">Citrus sinensis</name>
    <name type="common">Sweet orange</name>
    <name type="synonym">Citrus aurantium var. sinensis</name>
    <dbReference type="NCBI Taxonomy" id="2711"/>
    <lineage>
        <taxon>Eukaryota</taxon>
        <taxon>Viridiplantae</taxon>
        <taxon>Streptophyta</taxon>
        <taxon>Embryophyta</taxon>
        <taxon>Tracheophyta</taxon>
        <taxon>Spermatophyta</taxon>
        <taxon>Magnoliopsida</taxon>
        <taxon>eudicotyledons</taxon>
        <taxon>Gunneridae</taxon>
        <taxon>Pentapetalae</taxon>
        <taxon>rosids</taxon>
        <taxon>malvids</taxon>
        <taxon>Sapindales</taxon>
        <taxon>Rutaceae</taxon>
        <taxon>Aurantioideae</taxon>
        <taxon>Citrus</taxon>
    </lineage>
</organism>
<dbReference type="Proteomes" id="UP000829398">
    <property type="component" value="Chromosome 1"/>
</dbReference>
<evidence type="ECO:0000313" key="2">
    <source>
        <dbReference type="Proteomes" id="UP000829398"/>
    </source>
</evidence>
<reference evidence="2" key="1">
    <citation type="journal article" date="2023" name="Hortic. Res.">
        <title>A chromosome-level phased genome enabling allele-level studies in sweet orange: a case study on citrus Huanglongbing tolerance.</title>
        <authorList>
            <person name="Wu B."/>
            <person name="Yu Q."/>
            <person name="Deng Z."/>
            <person name="Duan Y."/>
            <person name="Luo F."/>
            <person name="Gmitter F. Jr."/>
        </authorList>
    </citation>
    <scope>NUCLEOTIDE SEQUENCE [LARGE SCALE GENOMIC DNA]</scope>
    <source>
        <strain evidence="2">cv. Valencia</strain>
    </source>
</reference>
<protein>
    <submittedName>
        <fullName evidence="1">Uncharacterized protein</fullName>
    </submittedName>
</protein>
<comment type="caution">
    <text evidence="1">The sequence shown here is derived from an EMBL/GenBank/DDBJ whole genome shotgun (WGS) entry which is preliminary data.</text>
</comment>
<dbReference type="EMBL" id="CM039170">
    <property type="protein sequence ID" value="KAH9799726.1"/>
    <property type="molecule type" value="Genomic_DNA"/>
</dbReference>
<accession>A0ACB8NNM3</accession>
<gene>
    <name evidence="1" type="ORF">KPL71_000441</name>
</gene>